<evidence type="ECO:0000256" key="1">
    <source>
        <dbReference type="SAM" id="MobiDB-lite"/>
    </source>
</evidence>
<name>A0A4Q6Y5I5_9SPHN</name>
<evidence type="ECO:0000313" key="2">
    <source>
        <dbReference type="EMBL" id="RZF64446.1"/>
    </source>
</evidence>
<dbReference type="Proteomes" id="UP000292085">
    <property type="component" value="Unassembled WGS sequence"/>
</dbReference>
<reference evidence="2 3" key="1">
    <citation type="submission" date="2019-02" db="EMBL/GenBank/DDBJ databases">
        <authorList>
            <person name="Li Y."/>
        </authorList>
    </citation>
    <scope>NUCLEOTIDE SEQUENCE [LARGE SCALE GENOMIC DNA]</scope>
    <source>
        <strain evidence="2 3">3-7</strain>
    </source>
</reference>
<organism evidence="2 3">
    <name type="scientific">Sphingomonas populi</name>
    <dbReference type="NCBI Taxonomy" id="2484750"/>
    <lineage>
        <taxon>Bacteria</taxon>
        <taxon>Pseudomonadati</taxon>
        <taxon>Pseudomonadota</taxon>
        <taxon>Alphaproteobacteria</taxon>
        <taxon>Sphingomonadales</taxon>
        <taxon>Sphingomonadaceae</taxon>
        <taxon>Sphingomonas</taxon>
    </lineage>
</organism>
<dbReference type="InterPro" id="IPR025227">
    <property type="entry name" value="DUF4169"/>
</dbReference>
<sequence>MAEIINLRTARKAKARTQAAATAAQNRALHGRTPAQKQADELEAERRERTLDGAKIGE</sequence>
<dbReference type="AlphaFoldDB" id="A0A4Q6Y5I5"/>
<proteinExistence type="predicted"/>
<feature type="compositionally biased region" description="Basic and acidic residues" evidence="1">
    <location>
        <begin position="38"/>
        <end position="58"/>
    </location>
</feature>
<feature type="compositionally biased region" description="Low complexity" evidence="1">
    <location>
        <begin position="18"/>
        <end position="28"/>
    </location>
</feature>
<dbReference type="RefSeq" id="WP_130157307.1">
    <property type="nucleotide sequence ID" value="NZ_SGIS01000014.1"/>
</dbReference>
<evidence type="ECO:0000313" key="3">
    <source>
        <dbReference type="Proteomes" id="UP000292085"/>
    </source>
</evidence>
<dbReference type="Pfam" id="PF13770">
    <property type="entry name" value="DUF4169"/>
    <property type="match status" value="1"/>
</dbReference>
<comment type="caution">
    <text evidence="2">The sequence shown here is derived from an EMBL/GenBank/DDBJ whole genome shotgun (WGS) entry which is preliminary data.</text>
</comment>
<feature type="region of interest" description="Disordered" evidence="1">
    <location>
        <begin position="18"/>
        <end position="58"/>
    </location>
</feature>
<protein>
    <submittedName>
        <fullName evidence="2">DUF4169 family protein</fullName>
    </submittedName>
</protein>
<gene>
    <name evidence="2" type="ORF">EWE75_10865</name>
</gene>
<dbReference type="EMBL" id="SGIS01000014">
    <property type="protein sequence ID" value="RZF64446.1"/>
    <property type="molecule type" value="Genomic_DNA"/>
</dbReference>
<accession>A0A4Q6Y5I5</accession>
<keyword evidence="3" id="KW-1185">Reference proteome</keyword>